<name>A0A0N0VFD1_LEPPY</name>
<proteinExistence type="predicted"/>
<dbReference type="Gene3D" id="1.10.8.10">
    <property type="entry name" value="DNA helicase RuvA subunit, C-terminal domain"/>
    <property type="match status" value="1"/>
</dbReference>
<dbReference type="PROSITE" id="PS50030">
    <property type="entry name" value="UBA"/>
    <property type="match status" value="1"/>
</dbReference>
<dbReference type="Pfam" id="PF00627">
    <property type="entry name" value="UBA"/>
    <property type="match status" value="1"/>
</dbReference>
<dbReference type="SMART" id="SM00165">
    <property type="entry name" value="UBA"/>
    <property type="match status" value="1"/>
</dbReference>
<dbReference type="CDD" id="cd14326">
    <property type="entry name" value="UBA_UBL7"/>
    <property type="match status" value="1"/>
</dbReference>
<dbReference type="GO" id="GO:0005829">
    <property type="term" value="C:cytosol"/>
    <property type="evidence" value="ECO:0007669"/>
    <property type="project" value="TreeGrafter"/>
</dbReference>
<dbReference type="OMA" id="MINHYMD"/>
<comment type="caution">
    <text evidence="3">The sequence shown here is derived from an EMBL/GenBank/DDBJ whole genome shotgun (WGS) entry which is preliminary data.</text>
</comment>
<dbReference type="Pfam" id="PF23195">
    <property type="entry name" value="UBQLN1"/>
    <property type="match status" value="1"/>
</dbReference>
<dbReference type="InterPro" id="IPR015496">
    <property type="entry name" value="Ubiquilin"/>
</dbReference>
<dbReference type="RefSeq" id="XP_015659313.1">
    <property type="nucleotide sequence ID" value="XM_015801912.1"/>
</dbReference>
<dbReference type="InterPro" id="IPR047878">
    <property type="entry name" value="UBL7_UBA"/>
</dbReference>
<sequence length="417" mass="44676">MEFHIISNRGDKTTLCIDDEMTVGDVRGVAAAMLDAPEDRVMTMSLGGKLLTDDAEAWVDLCARLFRSQQPAPMQRKIFCNLTDKPVTEMQSGEVMRMFGSKEERKLEMEKERQSTEAMESMVESLSQNPALLESILRLNPQIEKMQKKSPEMARMLKDPEMLKTILMSSVNPERRKEMERSAELQLAQISAMPGGQQAINHFMDQMNADGGEEETENERAIRIGTSAPADTNDRVYTPDPTKEANNDPLPNPWAAAGVGASAAAAGAAANPYGAMGGGGMTPGNPFGFFPPAAPNATAAGPSSSPSFPSLPFGSQDPATMQAVWMMMMQSMSNTNGAAPAATASPSQAVQVESADPEAQASAEPVSVVSEETIQAGLAALREMGFEDEAMCREALQATGGDVEAAVDYIADHESEK</sequence>
<dbReference type="PANTHER" id="PTHR10677:SF3">
    <property type="entry name" value="FI07626P-RELATED"/>
    <property type="match status" value="1"/>
</dbReference>
<evidence type="ECO:0000313" key="4">
    <source>
        <dbReference type="Proteomes" id="UP000037923"/>
    </source>
</evidence>
<organism evidence="3 4">
    <name type="scientific">Leptomonas pyrrhocoris</name>
    <name type="common">Firebug parasite</name>
    <dbReference type="NCBI Taxonomy" id="157538"/>
    <lineage>
        <taxon>Eukaryota</taxon>
        <taxon>Discoba</taxon>
        <taxon>Euglenozoa</taxon>
        <taxon>Kinetoplastea</taxon>
        <taxon>Metakinetoplastina</taxon>
        <taxon>Trypanosomatida</taxon>
        <taxon>Trypanosomatidae</taxon>
        <taxon>Leishmaniinae</taxon>
        <taxon>Leptomonas</taxon>
    </lineage>
</organism>
<dbReference type="PANTHER" id="PTHR10677">
    <property type="entry name" value="UBIQUILIN"/>
    <property type="match status" value="1"/>
</dbReference>
<evidence type="ECO:0000313" key="3">
    <source>
        <dbReference type="EMBL" id="KPA80874.1"/>
    </source>
</evidence>
<dbReference type="GO" id="GO:0031593">
    <property type="term" value="F:polyubiquitin modification-dependent protein binding"/>
    <property type="evidence" value="ECO:0007669"/>
    <property type="project" value="TreeGrafter"/>
</dbReference>
<reference evidence="3 4" key="1">
    <citation type="submission" date="2015-07" db="EMBL/GenBank/DDBJ databases">
        <title>High-quality genome of monoxenous trypanosomatid Leptomonas pyrrhocoris.</title>
        <authorList>
            <person name="Flegontov P."/>
            <person name="Butenko A."/>
            <person name="Firsov S."/>
            <person name="Vlcek C."/>
            <person name="Logacheva M.D."/>
            <person name="Field M."/>
            <person name="Filatov D."/>
            <person name="Flegontova O."/>
            <person name="Gerasimov E."/>
            <person name="Jackson A.P."/>
            <person name="Kelly S."/>
            <person name="Opperdoes F."/>
            <person name="O'Reilly A."/>
            <person name="Votypka J."/>
            <person name="Yurchenko V."/>
            <person name="Lukes J."/>
        </authorList>
    </citation>
    <scope>NUCLEOTIDE SEQUENCE [LARGE SCALE GENOMIC DNA]</scope>
    <source>
        <strain evidence="3">H10</strain>
    </source>
</reference>
<accession>A0A0N0VFD1</accession>
<dbReference type="GeneID" id="26904577"/>
<dbReference type="GO" id="GO:0006511">
    <property type="term" value="P:ubiquitin-dependent protein catabolic process"/>
    <property type="evidence" value="ECO:0007669"/>
    <property type="project" value="TreeGrafter"/>
</dbReference>
<dbReference type="VEuPathDB" id="TriTrypDB:LpyrH10_07_0930"/>
<dbReference type="EMBL" id="LGTL01000007">
    <property type="protein sequence ID" value="KPA80874.1"/>
    <property type="molecule type" value="Genomic_DNA"/>
</dbReference>
<dbReference type="SUPFAM" id="SSF46934">
    <property type="entry name" value="UBA-like"/>
    <property type="match status" value="1"/>
</dbReference>
<gene>
    <name evidence="3" type="ORF">ABB37_04286</name>
</gene>
<dbReference type="Proteomes" id="UP000037923">
    <property type="component" value="Unassembled WGS sequence"/>
</dbReference>
<evidence type="ECO:0000256" key="1">
    <source>
        <dbReference type="SAM" id="MobiDB-lite"/>
    </source>
</evidence>
<evidence type="ECO:0000259" key="2">
    <source>
        <dbReference type="PROSITE" id="PS50030"/>
    </source>
</evidence>
<feature type="region of interest" description="Disordered" evidence="1">
    <location>
        <begin position="210"/>
        <end position="254"/>
    </location>
</feature>
<protein>
    <recommendedName>
        <fullName evidence="2">UBA domain-containing protein</fullName>
    </recommendedName>
</protein>
<keyword evidence="4" id="KW-1185">Reference proteome</keyword>
<dbReference type="InterPro" id="IPR015940">
    <property type="entry name" value="UBA"/>
</dbReference>
<feature type="domain" description="UBA" evidence="2">
    <location>
        <begin position="368"/>
        <end position="413"/>
    </location>
</feature>
<dbReference type="AlphaFoldDB" id="A0A0N0VFD1"/>
<dbReference type="OrthoDB" id="267397at2759"/>
<dbReference type="InterPro" id="IPR009060">
    <property type="entry name" value="UBA-like_sf"/>
</dbReference>